<sequence length="298" mass="34269">MTIKRSILETMGDQFFLPDLPFYVNRVNESFHMLQHTHDFIEISYVAEGSGAHYIENTSLAVSKGDLFFLPVGVSHVFRPASTAHTKPLVVYNCLCTSDWMHQLLVNHANGSTEDFNAYFTQAIEQSTWLSFKEGNGEFQPLFERLHFEYNAHRSGFMTIFQTCVAQLLVYMYRSQADLTPQVAEVKLQDLDRLLAHIRSNCSQLLSLTEAAARLSISERQLHRQLKKHTGMSFMAYVQQARIEACCRQLRATDHKISDIAVNVGYQDMKFFNKLFKKLTGVTPREYRQQQHAAENLT</sequence>
<dbReference type="PROSITE" id="PS01124">
    <property type="entry name" value="HTH_ARAC_FAMILY_2"/>
    <property type="match status" value="1"/>
</dbReference>
<evidence type="ECO:0000256" key="3">
    <source>
        <dbReference type="ARBA" id="ARBA00023163"/>
    </source>
</evidence>
<reference evidence="6" key="1">
    <citation type="submission" date="2016-07" db="EMBL/GenBank/DDBJ databases">
        <authorList>
            <person name="Florea S."/>
            <person name="Webb J.S."/>
            <person name="Jaromczyk J."/>
            <person name="Schardl C.L."/>
        </authorList>
    </citation>
    <scope>NUCLEOTIDE SEQUENCE [LARGE SCALE GENOMIC DNA]</scope>
    <source>
        <strain evidence="6">CY1</strain>
    </source>
</reference>
<dbReference type="RefSeq" id="WP_079409470.1">
    <property type="nucleotide sequence ID" value="NZ_MBTG01000003.1"/>
</dbReference>
<accession>A0A1V4HQH8</accession>
<keyword evidence="6" id="KW-1185">Reference proteome</keyword>
<dbReference type="InterPro" id="IPR014710">
    <property type="entry name" value="RmlC-like_jellyroll"/>
</dbReference>
<dbReference type="InterPro" id="IPR009057">
    <property type="entry name" value="Homeodomain-like_sf"/>
</dbReference>
<evidence type="ECO:0000259" key="4">
    <source>
        <dbReference type="PROSITE" id="PS01124"/>
    </source>
</evidence>
<dbReference type="GO" id="GO:0043565">
    <property type="term" value="F:sequence-specific DNA binding"/>
    <property type="evidence" value="ECO:0007669"/>
    <property type="project" value="InterPro"/>
</dbReference>
<evidence type="ECO:0000313" key="5">
    <source>
        <dbReference type="EMBL" id="OPH60719.1"/>
    </source>
</evidence>
<dbReference type="PANTHER" id="PTHR43280:SF2">
    <property type="entry name" value="HTH-TYPE TRANSCRIPTIONAL REGULATOR EXSA"/>
    <property type="match status" value="1"/>
</dbReference>
<dbReference type="SMART" id="SM00342">
    <property type="entry name" value="HTH_ARAC"/>
    <property type="match status" value="1"/>
</dbReference>
<name>A0A1V4HQH8_9BACL</name>
<keyword evidence="1" id="KW-0805">Transcription regulation</keyword>
<keyword evidence="2" id="KW-0238">DNA-binding</keyword>
<gene>
    <name evidence="5" type="ORF">BC351_16085</name>
</gene>
<dbReference type="EMBL" id="MBTG01000003">
    <property type="protein sequence ID" value="OPH60719.1"/>
    <property type="molecule type" value="Genomic_DNA"/>
</dbReference>
<dbReference type="OrthoDB" id="2582835at2"/>
<dbReference type="Pfam" id="PF12833">
    <property type="entry name" value="HTH_18"/>
    <property type="match status" value="1"/>
</dbReference>
<dbReference type="InterPro" id="IPR003313">
    <property type="entry name" value="AraC-bd"/>
</dbReference>
<organism evidence="5 6">
    <name type="scientific">Paenibacillus ferrarius</name>
    <dbReference type="NCBI Taxonomy" id="1469647"/>
    <lineage>
        <taxon>Bacteria</taxon>
        <taxon>Bacillati</taxon>
        <taxon>Bacillota</taxon>
        <taxon>Bacilli</taxon>
        <taxon>Bacillales</taxon>
        <taxon>Paenibacillaceae</taxon>
        <taxon>Paenibacillus</taxon>
    </lineage>
</organism>
<dbReference type="PRINTS" id="PR00032">
    <property type="entry name" value="HTHARAC"/>
</dbReference>
<dbReference type="STRING" id="1469647.BC351_16085"/>
<dbReference type="SUPFAM" id="SSF51215">
    <property type="entry name" value="Regulatory protein AraC"/>
    <property type="match status" value="1"/>
</dbReference>
<evidence type="ECO:0000256" key="1">
    <source>
        <dbReference type="ARBA" id="ARBA00023015"/>
    </source>
</evidence>
<feature type="domain" description="HTH araC/xylS-type" evidence="4">
    <location>
        <begin position="192"/>
        <end position="290"/>
    </location>
</feature>
<dbReference type="InterPro" id="IPR018060">
    <property type="entry name" value="HTH_AraC"/>
</dbReference>
<dbReference type="Gene3D" id="2.60.120.10">
    <property type="entry name" value="Jelly Rolls"/>
    <property type="match status" value="1"/>
</dbReference>
<dbReference type="SUPFAM" id="SSF46689">
    <property type="entry name" value="Homeodomain-like"/>
    <property type="match status" value="2"/>
</dbReference>
<keyword evidence="3" id="KW-0804">Transcription</keyword>
<dbReference type="Proteomes" id="UP000190626">
    <property type="component" value="Unassembled WGS sequence"/>
</dbReference>
<proteinExistence type="predicted"/>
<dbReference type="InterPro" id="IPR020449">
    <property type="entry name" value="Tscrpt_reg_AraC-type_HTH"/>
</dbReference>
<dbReference type="GO" id="GO:0003700">
    <property type="term" value="F:DNA-binding transcription factor activity"/>
    <property type="evidence" value="ECO:0007669"/>
    <property type="project" value="InterPro"/>
</dbReference>
<protein>
    <recommendedName>
        <fullName evidence="4">HTH araC/xylS-type domain-containing protein</fullName>
    </recommendedName>
</protein>
<dbReference type="Gene3D" id="1.10.10.60">
    <property type="entry name" value="Homeodomain-like"/>
    <property type="match status" value="2"/>
</dbReference>
<evidence type="ECO:0000256" key="2">
    <source>
        <dbReference type="ARBA" id="ARBA00023125"/>
    </source>
</evidence>
<dbReference type="AlphaFoldDB" id="A0A1V4HQH8"/>
<dbReference type="Pfam" id="PF02311">
    <property type="entry name" value="AraC_binding"/>
    <property type="match status" value="1"/>
</dbReference>
<dbReference type="InterPro" id="IPR037923">
    <property type="entry name" value="HTH-like"/>
</dbReference>
<comment type="caution">
    <text evidence="5">The sequence shown here is derived from an EMBL/GenBank/DDBJ whole genome shotgun (WGS) entry which is preliminary data.</text>
</comment>
<evidence type="ECO:0000313" key="6">
    <source>
        <dbReference type="Proteomes" id="UP000190626"/>
    </source>
</evidence>
<dbReference type="PANTHER" id="PTHR43280">
    <property type="entry name" value="ARAC-FAMILY TRANSCRIPTIONAL REGULATOR"/>
    <property type="match status" value="1"/>
</dbReference>